<reference evidence="1 2" key="1">
    <citation type="journal article" date="2016" name="Mol. Biol. Evol.">
        <title>Genome-Wide Survey of Gut Fungi (Harpellales) Reveals the First Horizontally Transferred Ubiquitin Gene from a Mosquito Host.</title>
        <authorList>
            <person name="Wang Y."/>
            <person name="White M.M."/>
            <person name="Kvist S."/>
            <person name="Moncalvo J.M."/>
        </authorList>
    </citation>
    <scope>NUCLEOTIDE SEQUENCE [LARGE SCALE GENOMIC DNA]</scope>
    <source>
        <strain evidence="1 2">ALG-7-W6</strain>
    </source>
</reference>
<protein>
    <submittedName>
        <fullName evidence="1">Uncharacterized protein</fullName>
    </submittedName>
</protein>
<proteinExistence type="predicted"/>
<sequence>MGLIDIVFLQITVRRCDPSDCQTLEFCTRRCLSYAKRSVLSVSRWLSSGITVLQIAVRCIHYSYPRIVQRCYKF</sequence>
<accession>A0A1R0GQ12</accession>
<dbReference type="STRING" id="133383.A0A1R0GQ12"/>
<comment type="caution">
    <text evidence="1">The sequence shown here is derived from an EMBL/GenBank/DDBJ whole genome shotgun (WGS) entry which is preliminary data.</text>
</comment>
<gene>
    <name evidence="1" type="ORF">AYI68_g6949</name>
</gene>
<evidence type="ECO:0000313" key="2">
    <source>
        <dbReference type="Proteomes" id="UP000187455"/>
    </source>
</evidence>
<dbReference type="Proteomes" id="UP000187455">
    <property type="component" value="Unassembled WGS sequence"/>
</dbReference>
<keyword evidence="2" id="KW-1185">Reference proteome</keyword>
<name>A0A1R0GQ12_9FUNG</name>
<organism evidence="1 2">
    <name type="scientific">Smittium mucronatum</name>
    <dbReference type="NCBI Taxonomy" id="133383"/>
    <lineage>
        <taxon>Eukaryota</taxon>
        <taxon>Fungi</taxon>
        <taxon>Fungi incertae sedis</taxon>
        <taxon>Zoopagomycota</taxon>
        <taxon>Kickxellomycotina</taxon>
        <taxon>Harpellomycetes</taxon>
        <taxon>Harpellales</taxon>
        <taxon>Legeriomycetaceae</taxon>
        <taxon>Smittium</taxon>
    </lineage>
</organism>
<dbReference type="AlphaFoldDB" id="A0A1R0GQ12"/>
<dbReference type="EMBL" id="LSSL01005162">
    <property type="protein sequence ID" value="OLY78993.1"/>
    <property type="molecule type" value="Genomic_DNA"/>
</dbReference>
<evidence type="ECO:0000313" key="1">
    <source>
        <dbReference type="EMBL" id="OLY78993.1"/>
    </source>
</evidence>